<name>A0A382A8L7_9ZZZZ</name>
<organism evidence="1">
    <name type="scientific">marine metagenome</name>
    <dbReference type="NCBI Taxonomy" id="408172"/>
    <lineage>
        <taxon>unclassified sequences</taxon>
        <taxon>metagenomes</taxon>
        <taxon>ecological metagenomes</taxon>
    </lineage>
</organism>
<dbReference type="PROSITE" id="PS51257">
    <property type="entry name" value="PROKAR_LIPOPROTEIN"/>
    <property type="match status" value="1"/>
</dbReference>
<reference evidence="1" key="1">
    <citation type="submission" date="2018-05" db="EMBL/GenBank/DDBJ databases">
        <authorList>
            <person name="Lanie J.A."/>
            <person name="Ng W.-L."/>
            <person name="Kazmierczak K.M."/>
            <person name="Andrzejewski T.M."/>
            <person name="Davidsen T.M."/>
            <person name="Wayne K.J."/>
            <person name="Tettelin H."/>
            <person name="Glass J.I."/>
            <person name="Rusch D."/>
            <person name="Podicherti R."/>
            <person name="Tsui H.-C.T."/>
            <person name="Winkler M.E."/>
        </authorList>
    </citation>
    <scope>NUCLEOTIDE SEQUENCE</scope>
</reference>
<dbReference type="EMBL" id="UINC01024338">
    <property type="protein sequence ID" value="SVA97764.1"/>
    <property type="molecule type" value="Genomic_DNA"/>
</dbReference>
<sequence>MLKPYNLVINLLWAFIILLSGGCSNSDEPLLDELVNGVYESRIVTNYQVNGMRDGATTKVSIKFVLENGERVQLELEVVYNPRPILRSGFWRLDGKQSGSGNVKAKSIKFLGGQGEAPSLGGRFELEEGSRSRFRVVVPLRPVNKPNW</sequence>
<gene>
    <name evidence="1" type="ORF">METZ01_LOCUS150618</name>
</gene>
<evidence type="ECO:0000313" key="1">
    <source>
        <dbReference type="EMBL" id="SVA97764.1"/>
    </source>
</evidence>
<accession>A0A382A8L7</accession>
<dbReference type="AlphaFoldDB" id="A0A382A8L7"/>
<protein>
    <submittedName>
        <fullName evidence="1">Uncharacterized protein</fullName>
    </submittedName>
</protein>
<proteinExistence type="predicted"/>